<feature type="region of interest" description="Disordered" evidence="1">
    <location>
        <begin position="66"/>
        <end position="86"/>
    </location>
</feature>
<protein>
    <submittedName>
        <fullName evidence="2">Uncharacterized protein</fullName>
    </submittedName>
</protein>
<dbReference type="EMBL" id="JANPWB010000005">
    <property type="protein sequence ID" value="KAJ1190252.1"/>
    <property type="molecule type" value="Genomic_DNA"/>
</dbReference>
<evidence type="ECO:0000256" key="1">
    <source>
        <dbReference type="SAM" id="MobiDB-lite"/>
    </source>
</evidence>
<sequence length="119" mass="12420">MGTRLAFPSDVRGVLAAFGAIKKTRSQRAAPPEPLEVSVGTKQGSGHPWRARAANEAMRRTVLPAAQSAAHRNTTGRAADRPSSAATLLKQSAIRARGIRGRGVEADVAAVIERAGLEG</sequence>
<organism evidence="2 3">
    <name type="scientific">Pleurodeles waltl</name>
    <name type="common">Iberian ribbed newt</name>
    <dbReference type="NCBI Taxonomy" id="8319"/>
    <lineage>
        <taxon>Eukaryota</taxon>
        <taxon>Metazoa</taxon>
        <taxon>Chordata</taxon>
        <taxon>Craniata</taxon>
        <taxon>Vertebrata</taxon>
        <taxon>Euteleostomi</taxon>
        <taxon>Amphibia</taxon>
        <taxon>Batrachia</taxon>
        <taxon>Caudata</taxon>
        <taxon>Salamandroidea</taxon>
        <taxon>Salamandridae</taxon>
        <taxon>Pleurodelinae</taxon>
        <taxon>Pleurodeles</taxon>
    </lineage>
</organism>
<proteinExistence type="predicted"/>
<reference evidence="2" key="1">
    <citation type="journal article" date="2022" name="bioRxiv">
        <title>Sequencing and chromosome-scale assembly of the giantPleurodeles waltlgenome.</title>
        <authorList>
            <person name="Brown T."/>
            <person name="Elewa A."/>
            <person name="Iarovenko S."/>
            <person name="Subramanian E."/>
            <person name="Araus A.J."/>
            <person name="Petzold A."/>
            <person name="Susuki M."/>
            <person name="Suzuki K.-i.T."/>
            <person name="Hayashi T."/>
            <person name="Toyoda A."/>
            <person name="Oliveira C."/>
            <person name="Osipova E."/>
            <person name="Leigh N.D."/>
            <person name="Simon A."/>
            <person name="Yun M.H."/>
        </authorList>
    </citation>
    <scope>NUCLEOTIDE SEQUENCE</scope>
    <source>
        <strain evidence="2">20211129_DDA</strain>
        <tissue evidence="2">Liver</tissue>
    </source>
</reference>
<comment type="caution">
    <text evidence="2">The sequence shown here is derived from an EMBL/GenBank/DDBJ whole genome shotgun (WGS) entry which is preliminary data.</text>
</comment>
<accession>A0AAV7UMM9</accession>
<name>A0AAV7UMM9_PLEWA</name>
<dbReference type="AlphaFoldDB" id="A0AAV7UMM9"/>
<evidence type="ECO:0000313" key="2">
    <source>
        <dbReference type="EMBL" id="KAJ1190252.1"/>
    </source>
</evidence>
<keyword evidence="3" id="KW-1185">Reference proteome</keyword>
<dbReference type="Proteomes" id="UP001066276">
    <property type="component" value="Chromosome 3_1"/>
</dbReference>
<feature type="region of interest" description="Disordered" evidence="1">
    <location>
        <begin position="27"/>
        <end position="48"/>
    </location>
</feature>
<gene>
    <name evidence="2" type="ORF">NDU88_006990</name>
</gene>
<evidence type="ECO:0000313" key="3">
    <source>
        <dbReference type="Proteomes" id="UP001066276"/>
    </source>
</evidence>